<dbReference type="EMBL" id="OZ020099">
    <property type="protein sequence ID" value="CAK9271750.1"/>
    <property type="molecule type" value="Genomic_DNA"/>
</dbReference>
<proteinExistence type="predicted"/>
<evidence type="ECO:0000313" key="3">
    <source>
        <dbReference type="Proteomes" id="UP001497444"/>
    </source>
</evidence>
<protein>
    <submittedName>
        <fullName evidence="2">Uncharacterized protein</fullName>
    </submittedName>
</protein>
<evidence type="ECO:0000313" key="2">
    <source>
        <dbReference type="EMBL" id="CAK9271750.1"/>
    </source>
</evidence>
<gene>
    <name evidence="2" type="ORF">CSSPJE1EN1_LOCUS17228</name>
</gene>
<keyword evidence="3" id="KW-1185">Reference proteome</keyword>
<feature type="compositionally biased region" description="Basic and acidic residues" evidence="1">
    <location>
        <begin position="61"/>
        <end position="83"/>
    </location>
</feature>
<name>A0ABP0X259_9BRYO</name>
<reference evidence="2" key="1">
    <citation type="submission" date="2024-02" db="EMBL/GenBank/DDBJ databases">
        <authorList>
            <consortium name="ELIXIR-Norway"/>
            <consortium name="Elixir Norway"/>
        </authorList>
    </citation>
    <scope>NUCLEOTIDE SEQUENCE</scope>
</reference>
<accession>A0ABP0X259</accession>
<evidence type="ECO:0000256" key="1">
    <source>
        <dbReference type="SAM" id="MobiDB-lite"/>
    </source>
</evidence>
<organism evidence="2 3">
    <name type="scientific">Sphagnum jensenii</name>
    <dbReference type="NCBI Taxonomy" id="128206"/>
    <lineage>
        <taxon>Eukaryota</taxon>
        <taxon>Viridiplantae</taxon>
        <taxon>Streptophyta</taxon>
        <taxon>Embryophyta</taxon>
        <taxon>Bryophyta</taxon>
        <taxon>Sphagnophytina</taxon>
        <taxon>Sphagnopsida</taxon>
        <taxon>Sphagnales</taxon>
        <taxon>Sphagnaceae</taxon>
        <taxon>Sphagnum</taxon>
    </lineage>
</organism>
<feature type="region of interest" description="Disordered" evidence="1">
    <location>
        <begin position="1"/>
        <end position="111"/>
    </location>
</feature>
<sequence>MAPDSARRTPRKQSRTPPGSFHRPSRNGENQSARGSKVLNDPPLRPRANNRPGHKAHRKHNVESKPLEPDIHITKGPDHDRAHGVPNPRQAPQSDGRREAARKRLHSKNQTVLWATKAGKLTCTSLGSIHQPLC</sequence>
<dbReference type="Proteomes" id="UP001497444">
    <property type="component" value="Chromosome 4"/>
</dbReference>